<comment type="caution">
    <text evidence="2">The sequence shown here is derived from an EMBL/GenBank/DDBJ whole genome shotgun (WGS) entry which is preliminary data.</text>
</comment>
<sequence>MDNDGCGDLYVSRTCHVQTAESRFGKDVLDELRTFVFELPYMSAILVAEDVGDEDEDDEVDIEMYDVETSTDLGEETDLNHARLGFPKIATTRNNLTALSQRYNLYFAAYQDRIYVYQPRTTGPRILPAPSLILHPPRTSLAASCPGAIDPVLPHQINHIIVGNLGDLEIVLFAYDDGDVAAYYTHVIAHCIKANSDAGRTAGGPRSRQAAHPKLFFHENVGSSAWGLAIHEQSRLIAVGSNLRMVVVFAFALTRPSASASAVKFPADGKKPEIIELEKHVRSRTRTWRIVLPLGLEGNNIPNVTFMDDEAGEAEKVVAIDIRGNVWLLDIWNIGQEPVRWPKAVSRGRRAPGVNGWGVLVLPDRCFKRTQTVRESLGVPGNEVIAGTRFEQAGSAVLQNNTVWLDTTCSLYYIKELSLHADDMFRRSQNAAEYAVTHTLKSVFVEEDLSDAWQSDSDSEDAPMDLPSAPDASQKKGLSPRSEAGVSKEGRKALPPSAADCPWYLKSDEMADGVQMLGLINPISNDAVSIHSLATHGDYLKKLGSYRTRGPSSVKFSEANLPKHAVKDYYLLRTSLTDIELQPFDRDAPCIDCKYVLTYHNPTNTSSVPWDLHPTYSERVSMLIYVPQLNLVAAGSPTGRVALITPTKTAKWLHMAKLRHGFRVEYVLPRKSEDDRKLRPGCTLIGVAMSPVPYRPGVELELRPGGERAPSPAMYRLIMHYKDHTILMYDIARGGDDGSLMVF</sequence>
<dbReference type="InterPro" id="IPR014839">
    <property type="entry name" value="Crt10"/>
</dbReference>
<evidence type="ECO:0000313" key="3">
    <source>
        <dbReference type="Proteomes" id="UP001303760"/>
    </source>
</evidence>
<name>A0AAN7CF01_9PEZI</name>
<gene>
    <name evidence="2" type="ORF">C8A03DRAFT_41653</name>
</gene>
<protein>
    <recommendedName>
        <fullName evidence="4">Pyridine nucleotide-disulfide oxidoreductase family protein</fullName>
    </recommendedName>
</protein>
<evidence type="ECO:0000313" key="2">
    <source>
        <dbReference type="EMBL" id="KAK4240839.1"/>
    </source>
</evidence>
<dbReference type="AlphaFoldDB" id="A0AAN7CF01"/>
<keyword evidence="3" id="KW-1185">Reference proteome</keyword>
<dbReference type="Pfam" id="PF08728">
    <property type="entry name" value="CRT10"/>
    <property type="match status" value="1"/>
</dbReference>
<evidence type="ECO:0008006" key="4">
    <source>
        <dbReference type="Google" id="ProtNLM"/>
    </source>
</evidence>
<organism evidence="2 3">
    <name type="scientific">Achaetomium macrosporum</name>
    <dbReference type="NCBI Taxonomy" id="79813"/>
    <lineage>
        <taxon>Eukaryota</taxon>
        <taxon>Fungi</taxon>
        <taxon>Dikarya</taxon>
        <taxon>Ascomycota</taxon>
        <taxon>Pezizomycotina</taxon>
        <taxon>Sordariomycetes</taxon>
        <taxon>Sordariomycetidae</taxon>
        <taxon>Sordariales</taxon>
        <taxon>Chaetomiaceae</taxon>
        <taxon>Achaetomium</taxon>
    </lineage>
</organism>
<reference evidence="2" key="2">
    <citation type="submission" date="2023-05" db="EMBL/GenBank/DDBJ databases">
        <authorList>
            <consortium name="Lawrence Berkeley National Laboratory"/>
            <person name="Steindorff A."/>
            <person name="Hensen N."/>
            <person name="Bonometti L."/>
            <person name="Westerberg I."/>
            <person name="Brannstrom I.O."/>
            <person name="Guillou S."/>
            <person name="Cros-Aarteil S."/>
            <person name="Calhoun S."/>
            <person name="Haridas S."/>
            <person name="Kuo A."/>
            <person name="Mondo S."/>
            <person name="Pangilinan J."/>
            <person name="Riley R."/>
            <person name="Labutti K."/>
            <person name="Andreopoulos B."/>
            <person name="Lipzen A."/>
            <person name="Chen C."/>
            <person name="Yanf M."/>
            <person name="Daum C."/>
            <person name="Ng V."/>
            <person name="Clum A."/>
            <person name="Ohm R."/>
            <person name="Martin F."/>
            <person name="Silar P."/>
            <person name="Natvig D."/>
            <person name="Lalanne C."/>
            <person name="Gautier V."/>
            <person name="Ament-Velasquez S.L."/>
            <person name="Kruys A."/>
            <person name="Hutchinson M.I."/>
            <person name="Powell A.J."/>
            <person name="Barry K."/>
            <person name="Miller A.N."/>
            <person name="Grigoriev I.V."/>
            <person name="Debuchy R."/>
            <person name="Gladieux P."/>
            <person name="Thoren M.H."/>
            <person name="Johannesson H."/>
        </authorList>
    </citation>
    <scope>NUCLEOTIDE SEQUENCE</scope>
    <source>
        <strain evidence="2">CBS 532.94</strain>
    </source>
</reference>
<accession>A0AAN7CF01</accession>
<feature type="region of interest" description="Disordered" evidence="1">
    <location>
        <begin position="452"/>
        <end position="495"/>
    </location>
</feature>
<evidence type="ECO:0000256" key="1">
    <source>
        <dbReference type="SAM" id="MobiDB-lite"/>
    </source>
</evidence>
<dbReference type="Proteomes" id="UP001303760">
    <property type="component" value="Unassembled WGS sequence"/>
</dbReference>
<proteinExistence type="predicted"/>
<dbReference type="EMBL" id="MU860032">
    <property type="protein sequence ID" value="KAK4240839.1"/>
    <property type="molecule type" value="Genomic_DNA"/>
</dbReference>
<reference evidence="2" key="1">
    <citation type="journal article" date="2023" name="Mol. Phylogenet. Evol.">
        <title>Genome-scale phylogeny and comparative genomics of the fungal order Sordariales.</title>
        <authorList>
            <person name="Hensen N."/>
            <person name="Bonometti L."/>
            <person name="Westerberg I."/>
            <person name="Brannstrom I.O."/>
            <person name="Guillou S."/>
            <person name="Cros-Aarteil S."/>
            <person name="Calhoun S."/>
            <person name="Haridas S."/>
            <person name="Kuo A."/>
            <person name="Mondo S."/>
            <person name="Pangilinan J."/>
            <person name="Riley R."/>
            <person name="LaButti K."/>
            <person name="Andreopoulos B."/>
            <person name="Lipzen A."/>
            <person name="Chen C."/>
            <person name="Yan M."/>
            <person name="Daum C."/>
            <person name="Ng V."/>
            <person name="Clum A."/>
            <person name="Steindorff A."/>
            <person name="Ohm R.A."/>
            <person name="Martin F."/>
            <person name="Silar P."/>
            <person name="Natvig D.O."/>
            <person name="Lalanne C."/>
            <person name="Gautier V."/>
            <person name="Ament-Velasquez S.L."/>
            <person name="Kruys A."/>
            <person name="Hutchinson M.I."/>
            <person name="Powell A.J."/>
            <person name="Barry K."/>
            <person name="Miller A.N."/>
            <person name="Grigoriev I.V."/>
            <person name="Debuchy R."/>
            <person name="Gladieux P."/>
            <person name="Hiltunen Thoren M."/>
            <person name="Johannesson H."/>
        </authorList>
    </citation>
    <scope>NUCLEOTIDE SEQUENCE</scope>
    <source>
        <strain evidence="2">CBS 532.94</strain>
    </source>
</reference>